<feature type="transmembrane region" description="Helical" evidence="1">
    <location>
        <begin position="316"/>
        <end position="340"/>
    </location>
</feature>
<keyword evidence="1" id="KW-0472">Membrane</keyword>
<feature type="transmembrane region" description="Helical" evidence="1">
    <location>
        <begin position="40"/>
        <end position="60"/>
    </location>
</feature>
<dbReference type="EMBL" id="BAAAYX010000002">
    <property type="protein sequence ID" value="GAA3693697.1"/>
    <property type="molecule type" value="Genomic_DNA"/>
</dbReference>
<evidence type="ECO:0000313" key="3">
    <source>
        <dbReference type="Proteomes" id="UP001500051"/>
    </source>
</evidence>
<evidence type="ECO:0000313" key="2">
    <source>
        <dbReference type="EMBL" id="GAA3693697.1"/>
    </source>
</evidence>
<dbReference type="NCBIfam" id="TIGR00843">
    <property type="entry name" value="benE"/>
    <property type="match status" value="1"/>
</dbReference>
<evidence type="ECO:0000256" key="1">
    <source>
        <dbReference type="SAM" id="Phobius"/>
    </source>
</evidence>
<dbReference type="Pfam" id="PF03594">
    <property type="entry name" value="BenE"/>
    <property type="match status" value="1"/>
</dbReference>
<dbReference type="RefSeq" id="WP_344810856.1">
    <property type="nucleotide sequence ID" value="NZ_BAAAYX010000002.1"/>
</dbReference>
<keyword evidence="1" id="KW-0812">Transmembrane</keyword>
<comment type="caution">
    <text evidence="2">The sequence shown here is derived from an EMBL/GenBank/DDBJ whole genome shotgun (WGS) entry which is preliminary data.</text>
</comment>
<feature type="transmembrane region" description="Helical" evidence="1">
    <location>
        <begin position="170"/>
        <end position="193"/>
    </location>
</feature>
<feature type="transmembrane region" description="Helical" evidence="1">
    <location>
        <begin position="286"/>
        <end position="309"/>
    </location>
</feature>
<sequence length="396" mass="39382">MEQVSRPVIAGVVAALVGFTSSFAVVLAGLRAVGATPTQAASGLLVLSLAQGLGIVWLTLRHRTPLILAWSTPGAAMLATTGAVAGGWAAAVGAFLLVGVLILVTGLWPALGRLVAAIPTALAQAMLAGVVLSLCLAPVHGLAAEPWAVAPILVGWLLATRFAPRWAVPIAFALTLVVIGVGAGSDLGAALVAPTLTWTVPTLTSPAVLSLALPLYLVTMASQNVPGAAVLSSYGYRVPWRESMAVTGVGTLAGAVFGGHAVNLAAITASMTANPDVHADPARRWVAAHAAGWTYLVLGIVSAPLTAFVSLAPPDVIGTVAGLALLGTLAAALVGALTAAEGREAVTVTFVVAASGTVIGGVGAAFWALLAGLAVRAVLSRRGSGEASPTTVTTSR</sequence>
<keyword evidence="3" id="KW-1185">Reference proteome</keyword>
<feature type="transmembrane region" description="Helical" evidence="1">
    <location>
        <begin position="244"/>
        <end position="266"/>
    </location>
</feature>
<proteinExistence type="predicted"/>
<organism evidence="2 3">
    <name type="scientific">Microlunatus aurantiacus</name>
    <dbReference type="NCBI Taxonomy" id="446786"/>
    <lineage>
        <taxon>Bacteria</taxon>
        <taxon>Bacillati</taxon>
        <taxon>Actinomycetota</taxon>
        <taxon>Actinomycetes</taxon>
        <taxon>Propionibacteriales</taxon>
        <taxon>Propionibacteriaceae</taxon>
        <taxon>Microlunatus</taxon>
    </lineage>
</organism>
<feature type="transmembrane region" description="Helical" evidence="1">
    <location>
        <begin position="91"/>
        <end position="111"/>
    </location>
</feature>
<protein>
    <submittedName>
        <fullName evidence="2">Benzoate/H(+) symporter BenE family transporter</fullName>
    </submittedName>
</protein>
<name>A0ABP7CNR1_9ACTN</name>
<gene>
    <name evidence="2" type="ORF">GCM10022204_06750</name>
</gene>
<dbReference type="Proteomes" id="UP001500051">
    <property type="component" value="Unassembled WGS sequence"/>
</dbReference>
<keyword evidence="1" id="KW-1133">Transmembrane helix</keyword>
<dbReference type="PANTHER" id="PTHR30199">
    <property type="entry name" value="MFS FAMILY TRANSPORTER, PREDICTED SUBSTRATE BENZOATE"/>
    <property type="match status" value="1"/>
</dbReference>
<reference evidence="3" key="1">
    <citation type="journal article" date="2019" name="Int. J. Syst. Evol. Microbiol.">
        <title>The Global Catalogue of Microorganisms (GCM) 10K type strain sequencing project: providing services to taxonomists for standard genome sequencing and annotation.</title>
        <authorList>
            <consortium name="The Broad Institute Genomics Platform"/>
            <consortium name="The Broad Institute Genome Sequencing Center for Infectious Disease"/>
            <person name="Wu L."/>
            <person name="Ma J."/>
        </authorList>
    </citation>
    <scope>NUCLEOTIDE SEQUENCE [LARGE SCALE GENOMIC DNA]</scope>
    <source>
        <strain evidence="3">JCM 16548</strain>
    </source>
</reference>
<accession>A0ABP7CNR1</accession>
<feature type="transmembrane region" description="Helical" evidence="1">
    <location>
        <begin position="346"/>
        <end position="375"/>
    </location>
</feature>
<dbReference type="PANTHER" id="PTHR30199:SF0">
    <property type="entry name" value="INNER MEMBRANE PROTEIN YDCO"/>
    <property type="match status" value="1"/>
</dbReference>
<feature type="transmembrane region" description="Helical" evidence="1">
    <location>
        <begin position="146"/>
        <end position="163"/>
    </location>
</feature>
<feature type="transmembrane region" description="Helical" evidence="1">
    <location>
        <begin position="118"/>
        <end position="140"/>
    </location>
</feature>
<dbReference type="InterPro" id="IPR004711">
    <property type="entry name" value="Benzoate_Transporter"/>
</dbReference>